<dbReference type="PRINTS" id="PR00320">
    <property type="entry name" value="GPROTEINBRPT"/>
</dbReference>
<reference evidence="4 5" key="1">
    <citation type="submission" date="2023-09" db="EMBL/GenBank/DDBJ databases">
        <title>Pangenome analysis of Batrachochytrium dendrobatidis and related Chytrids.</title>
        <authorList>
            <person name="Yacoub M.N."/>
            <person name="Stajich J.E."/>
            <person name="James T.Y."/>
        </authorList>
    </citation>
    <scope>NUCLEOTIDE SEQUENCE [LARGE SCALE GENOMIC DNA]</scope>
    <source>
        <strain evidence="4 5">JEL0888</strain>
    </source>
</reference>
<dbReference type="EMBL" id="JADGIZ020000022">
    <property type="protein sequence ID" value="KAL2915602.1"/>
    <property type="molecule type" value="Genomic_DNA"/>
</dbReference>
<dbReference type="InterPro" id="IPR020472">
    <property type="entry name" value="WD40_PAC1"/>
</dbReference>
<keyword evidence="5" id="KW-1185">Reference proteome</keyword>
<keyword evidence="2" id="KW-0677">Repeat</keyword>
<proteinExistence type="predicted"/>
<dbReference type="PANTHER" id="PTHR45532:SF1">
    <property type="entry name" value="WD REPEAT-CONTAINING PROTEIN 97"/>
    <property type="match status" value="1"/>
</dbReference>
<dbReference type="SMART" id="SM00320">
    <property type="entry name" value="WD40"/>
    <property type="match status" value="5"/>
</dbReference>
<dbReference type="PROSITE" id="PS50082">
    <property type="entry name" value="WD_REPEATS_2"/>
    <property type="match status" value="4"/>
</dbReference>
<dbReference type="Pfam" id="PF00400">
    <property type="entry name" value="WD40"/>
    <property type="match status" value="4"/>
</dbReference>
<name>A0ABR4N7U4_9FUNG</name>
<feature type="repeat" description="WD" evidence="3">
    <location>
        <begin position="190"/>
        <end position="222"/>
    </location>
</feature>
<dbReference type="SUPFAM" id="SSF50978">
    <property type="entry name" value="WD40 repeat-like"/>
    <property type="match status" value="1"/>
</dbReference>
<dbReference type="Proteomes" id="UP001527925">
    <property type="component" value="Unassembled WGS sequence"/>
</dbReference>
<dbReference type="InterPro" id="IPR036322">
    <property type="entry name" value="WD40_repeat_dom_sf"/>
</dbReference>
<accession>A0ABR4N7U4</accession>
<sequence length="697" mass="78715">MRTMTHPKSVLKSVVYMPFGETERFASQDAHYAHVWRGSTHILKVATRPNKDALPTSVTGLNKWLYINKWRILIIATLHLELKILDAGLKVWSSIASPKPIISLEFVDEHDELVVGGVGAITIYGFEKNHGSSGAIVDFKEPRLVINDLQIDEWVTFTAFDRTREYLYAVFDNNFTIYSYITGHRIESMRNVHENSISAVLFYEPLSYFVTGSKDATIKVWNQQNYLLYEFKDHYNAITGFCQVNGFGCGAFPYILSCSLDGTIRMWNLENGRFIYKMHTQAECLGMHWMRDGTFFSYSSETISVWFLSRFYTTLTQIRQVADGSMSLVSPRTGERLTTAFPVMADTFMVDCVYDIGLDLIYTLATNGDVTVYSSFSNPCAIIDEWKYVASGLQEKMICVCGLPVNRNEIVVPPVKSKPVTVLLLVGGTENGQILLRDVRQHGRQELMIQAHAGSIVSVSCDGTGDKLFSTSRDSTIRIWSIEYLDSGFGNSKILENAQHKLSGGPVHILLTLFATIQTTPIDGIPMRCCYSSMVRILAVAMENHSLRLFTIGLNRNVDQMKHHPRDEDHTKSVMDIAVFETQHFCVFASCGSDGTVKIWDALTNSLAREMQFENPMWSVCFGNARGDLMVGLSDQIALVQVQDYLPAKYLLRLLERDWPDDPIESSTTFDAALDFWKLYREQIKAAGNEPALWHVA</sequence>
<dbReference type="InterPro" id="IPR015943">
    <property type="entry name" value="WD40/YVTN_repeat-like_dom_sf"/>
</dbReference>
<dbReference type="SUPFAM" id="SSF50969">
    <property type="entry name" value="YVTN repeat-like/Quinoprotein amine dehydrogenase"/>
    <property type="match status" value="1"/>
</dbReference>
<evidence type="ECO:0000313" key="5">
    <source>
        <dbReference type="Proteomes" id="UP001527925"/>
    </source>
</evidence>
<dbReference type="SUPFAM" id="SSF69322">
    <property type="entry name" value="Tricorn protease domain 2"/>
    <property type="match status" value="1"/>
</dbReference>
<comment type="caution">
    <text evidence="4">The sequence shown here is derived from an EMBL/GenBank/DDBJ whole genome shotgun (WGS) entry which is preliminary data.</text>
</comment>
<gene>
    <name evidence="4" type="ORF">HK105_204787</name>
</gene>
<dbReference type="PANTHER" id="PTHR45532">
    <property type="entry name" value="WD REPEAT-CONTAINING PROTEIN 97"/>
    <property type="match status" value="1"/>
</dbReference>
<dbReference type="PROSITE" id="PS50294">
    <property type="entry name" value="WD_REPEATS_REGION"/>
    <property type="match status" value="2"/>
</dbReference>
<evidence type="ECO:0000256" key="1">
    <source>
        <dbReference type="ARBA" id="ARBA00022574"/>
    </source>
</evidence>
<dbReference type="InterPro" id="IPR011044">
    <property type="entry name" value="Quino_amine_DH_bsu"/>
</dbReference>
<evidence type="ECO:0000313" key="4">
    <source>
        <dbReference type="EMBL" id="KAL2915602.1"/>
    </source>
</evidence>
<feature type="repeat" description="WD" evidence="3">
    <location>
        <begin position="449"/>
        <end position="483"/>
    </location>
</feature>
<dbReference type="Gene3D" id="2.130.10.10">
    <property type="entry name" value="YVTN repeat-like/Quinoprotein amine dehydrogenase"/>
    <property type="match status" value="3"/>
</dbReference>
<feature type="repeat" description="WD" evidence="3">
    <location>
        <begin position="254"/>
        <end position="277"/>
    </location>
</feature>
<organism evidence="4 5">
    <name type="scientific">Polyrhizophydium stewartii</name>
    <dbReference type="NCBI Taxonomy" id="2732419"/>
    <lineage>
        <taxon>Eukaryota</taxon>
        <taxon>Fungi</taxon>
        <taxon>Fungi incertae sedis</taxon>
        <taxon>Chytridiomycota</taxon>
        <taxon>Chytridiomycota incertae sedis</taxon>
        <taxon>Chytridiomycetes</taxon>
        <taxon>Rhizophydiales</taxon>
        <taxon>Rhizophydiales incertae sedis</taxon>
        <taxon>Polyrhizophydium</taxon>
    </lineage>
</organism>
<keyword evidence="1 3" id="KW-0853">WD repeat</keyword>
<dbReference type="InterPro" id="IPR001680">
    <property type="entry name" value="WD40_rpt"/>
</dbReference>
<feature type="repeat" description="WD" evidence="3">
    <location>
        <begin position="567"/>
        <end position="610"/>
    </location>
</feature>
<protein>
    <submittedName>
        <fullName evidence="4">Uncharacterized protein</fullName>
    </submittedName>
</protein>
<evidence type="ECO:0000256" key="3">
    <source>
        <dbReference type="PROSITE-ProRule" id="PRU00221"/>
    </source>
</evidence>
<evidence type="ECO:0000256" key="2">
    <source>
        <dbReference type="ARBA" id="ARBA00022737"/>
    </source>
</evidence>